<protein>
    <submittedName>
        <fullName evidence="2">Uncharacterized protein</fullName>
    </submittedName>
</protein>
<name>A0A239IYV8_9BACT</name>
<evidence type="ECO:0000313" key="3">
    <source>
        <dbReference type="Proteomes" id="UP000198432"/>
    </source>
</evidence>
<proteinExistence type="predicted"/>
<dbReference type="EMBL" id="FZOQ01000019">
    <property type="protein sequence ID" value="SNS98800.1"/>
    <property type="molecule type" value="Genomic_DNA"/>
</dbReference>
<dbReference type="Proteomes" id="UP000198432">
    <property type="component" value="Unassembled WGS sequence"/>
</dbReference>
<sequence>MSRLTAYQRKEVVQEVLDTLRKKYPGSAQEMDLTEEDFNDEEVANTNEVSEDMKSFLESRKKSK</sequence>
<accession>A0A239IYV8</accession>
<gene>
    <name evidence="2" type="ORF">SAMN06296052_11985</name>
</gene>
<reference evidence="3" key="1">
    <citation type="submission" date="2017-06" db="EMBL/GenBank/DDBJ databases">
        <authorList>
            <person name="Varghese N."/>
            <person name="Submissions S."/>
        </authorList>
    </citation>
    <scope>NUCLEOTIDE SEQUENCE [LARGE SCALE GENOMIC DNA]</scope>
    <source>
        <strain evidence="3">NKM1</strain>
    </source>
</reference>
<evidence type="ECO:0000256" key="1">
    <source>
        <dbReference type="SAM" id="MobiDB-lite"/>
    </source>
</evidence>
<feature type="compositionally biased region" description="Basic and acidic residues" evidence="1">
    <location>
        <begin position="51"/>
        <end position="64"/>
    </location>
</feature>
<dbReference type="AlphaFoldDB" id="A0A239IYV8"/>
<keyword evidence="3" id="KW-1185">Reference proteome</keyword>
<feature type="region of interest" description="Disordered" evidence="1">
    <location>
        <begin position="42"/>
        <end position="64"/>
    </location>
</feature>
<organism evidence="2 3">
    <name type="scientific">Pontibacter ummariensis</name>
    <dbReference type="NCBI Taxonomy" id="1610492"/>
    <lineage>
        <taxon>Bacteria</taxon>
        <taxon>Pseudomonadati</taxon>
        <taxon>Bacteroidota</taxon>
        <taxon>Cytophagia</taxon>
        <taxon>Cytophagales</taxon>
        <taxon>Hymenobacteraceae</taxon>
        <taxon>Pontibacter</taxon>
    </lineage>
</organism>
<evidence type="ECO:0000313" key="2">
    <source>
        <dbReference type="EMBL" id="SNS98800.1"/>
    </source>
</evidence>